<dbReference type="SUPFAM" id="SSF53448">
    <property type="entry name" value="Nucleotide-diphospho-sugar transferases"/>
    <property type="match status" value="1"/>
</dbReference>
<accession>A0A6C0B530</accession>
<dbReference type="InterPro" id="IPR029044">
    <property type="entry name" value="Nucleotide-diphossugar_trans"/>
</dbReference>
<dbReference type="Gene3D" id="3.90.550.10">
    <property type="entry name" value="Spore Coat Polysaccharide Biosynthesis Protein SpsA, Chain A"/>
    <property type="match status" value="1"/>
</dbReference>
<dbReference type="AlphaFoldDB" id="A0A6C0B530"/>
<protein>
    <recommendedName>
        <fullName evidence="2">Glycosyltransferase 2-like domain-containing protein</fullName>
    </recommendedName>
</protein>
<dbReference type="CDD" id="cd00761">
    <property type="entry name" value="Glyco_tranf_GTA_type"/>
    <property type="match status" value="1"/>
</dbReference>
<proteinExistence type="predicted"/>
<name>A0A6C0B530_9ZZZZ</name>
<organism evidence="1">
    <name type="scientific">viral metagenome</name>
    <dbReference type="NCBI Taxonomy" id="1070528"/>
    <lineage>
        <taxon>unclassified sequences</taxon>
        <taxon>metagenomes</taxon>
        <taxon>organismal metagenomes</taxon>
    </lineage>
</organism>
<evidence type="ECO:0000313" key="1">
    <source>
        <dbReference type="EMBL" id="QHS86573.1"/>
    </source>
</evidence>
<dbReference type="EMBL" id="MN739058">
    <property type="protein sequence ID" value="QHS86573.1"/>
    <property type="molecule type" value="Genomic_DNA"/>
</dbReference>
<reference evidence="1" key="1">
    <citation type="journal article" date="2020" name="Nature">
        <title>Giant virus diversity and host interactions through global metagenomics.</title>
        <authorList>
            <person name="Schulz F."/>
            <person name="Roux S."/>
            <person name="Paez-Espino D."/>
            <person name="Jungbluth S."/>
            <person name="Walsh D.A."/>
            <person name="Denef V.J."/>
            <person name="McMahon K.D."/>
            <person name="Konstantinidis K.T."/>
            <person name="Eloe-Fadrosh E.A."/>
            <person name="Kyrpides N.C."/>
            <person name="Woyke T."/>
        </authorList>
    </citation>
    <scope>NUCLEOTIDE SEQUENCE</scope>
    <source>
        <strain evidence="1">GVMAG-M-3300009422-16</strain>
    </source>
</reference>
<sequence>MNSIALCFCVKNCGKYLNNIFSNIELLKKNQGYKVYCIFVYDNCEDNSKNLLENYQEKNTDSVIIKNIENNSTLRTVRIAKARNTCLDIVYNELNNITFHLMIDCDDACSSKWDVGVINNYLNNFDNDDWDCISFNRHIYYDIWALLFDDFKHHCWGFGYNSEKVMNIMYGNITMKLKNSKTNSMEVISAFNGFAIYRTERFKGLYYDGLYSNVKKLITDDERISTLNLFKEKYNLNLDLDENYTQSWRERDSCCEHIFYHLSAKKKGCKVKISKFKVIQ</sequence>
<evidence type="ECO:0008006" key="2">
    <source>
        <dbReference type="Google" id="ProtNLM"/>
    </source>
</evidence>